<dbReference type="EMBL" id="CAACVG010009283">
    <property type="protein sequence ID" value="VEN52754.1"/>
    <property type="molecule type" value="Genomic_DNA"/>
</dbReference>
<evidence type="ECO:0008006" key="3">
    <source>
        <dbReference type="Google" id="ProtNLM"/>
    </source>
</evidence>
<gene>
    <name evidence="1" type="ORF">CALMAC_LOCUS12776</name>
</gene>
<sequence>MNDVTNHMNLLDTDVTTTMYADDITFSFSIDKTVMKETENIVRTVLTHSEKWFGYNELYLNNEKTIHCLFSSQRTSELHYAKFLGVQFDSHMSWSSHIDTMCTSLSKAVYAIRKISFIIDSGAALTAYYGMFHSVLNYGVLAWGNASHSQLQRIFLVQKAAVRGIMRASHDEHCRQFFKSLKIMTVFAVILYQHLIHTKKHLTNYCTLSDIHGYNTHGKNKLIPPSSRINVATSLGVDYYNILPENVSNLPLNAFKRKVRSILLEVAPYNFNQFKEYF</sequence>
<evidence type="ECO:0000313" key="2">
    <source>
        <dbReference type="Proteomes" id="UP000410492"/>
    </source>
</evidence>
<accession>A0A653D070</accession>
<organism evidence="1 2">
    <name type="scientific">Callosobruchus maculatus</name>
    <name type="common">Southern cowpea weevil</name>
    <name type="synonym">Pulse bruchid</name>
    <dbReference type="NCBI Taxonomy" id="64391"/>
    <lineage>
        <taxon>Eukaryota</taxon>
        <taxon>Metazoa</taxon>
        <taxon>Ecdysozoa</taxon>
        <taxon>Arthropoda</taxon>
        <taxon>Hexapoda</taxon>
        <taxon>Insecta</taxon>
        <taxon>Pterygota</taxon>
        <taxon>Neoptera</taxon>
        <taxon>Endopterygota</taxon>
        <taxon>Coleoptera</taxon>
        <taxon>Polyphaga</taxon>
        <taxon>Cucujiformia</taxon>
        <taxon>Chrysomeloidea</taxon>
        <taxon>Chrysomelidae</taxon>
        <taxon>Bruchinae</taxon>
        <taxon>Bruchini</taxon>
        <taxon>Callosobruchus</taxon>
    </lineage>
</organism>
<evidence type="ECO:0000313" key="1">
    <source>
        <dbReference type="EMBL" id="VEN52754.1"/>
    </source>
</evidence>
<dbReference type="Proteomes" id="UP000410492">
    <property type="component" value="Unassembled WGS sequence"/>
</dbReference>
<proteinExistence type="predicted"/>
<name>A0A653D070_CALMS</name>
<dbReference type="AlphaFoldDB" id="A0A653D070"/>
<keyword evidence="2" id="KW-1185">Reference proteome</keyword>
<reference evidence="1 2" key="1">
    <citation type="submission" date="2019-01" db="EMBL/GenBank/DDBJ databases">
        <authorList>
            <person name="Sayadi A."/>
        </authorList>
    </citation>
    <scope>NUCLEOTIDE SEQUENCE [LARGE SCALE GENOMIC DNA]</scope>
</reference>
<dbReference type="OrthoDB" id="6701117at2759"/>
<protein>
    <recommendedName>
        <fullName evidence="3">Reverse transcriptase domain-containing protein</fullName>
    </recommendedName>
</protein>